<evidence type="ECO:0000313" key="3">
    <source>
        <dbReference type="Proteomes" id="UP000054337"/>
    </source>
</evidence>
<dbReference type="AlphaFoldDB" id="W7F2C7"/>
<dbReference type="EMBL" id="KI968694">
    <property type="protein sequence ID" value="EUN32325.1"/>
    <property type="molecule type" value="Genomic_DNA"/>
</dbReference>
<feature type="compositionally biased region" description="Gly residues" evidence="1">
    <location>
        <begin position="351"/>
        <end position="362"/>
    </location>
</feature>
<dbReference type="HOGENOM" id="CLU_679693_0_0_1"/>
<organism evidence="2 3">
    <name type="scientific">Bipolaris victoriae (strain FI3)</name>
    <name type="common">Victoria blight of oats agent</name>
    <name type="synonym">Cochliobolus victoriae</name>
    <dbReference type="NCBI Taxonomy" id="930091"/>
    <lineage>
        <taxon>Eukaryota</taxon>
        <taxon>Fungi</taxon>
        <taxon>Dikarya</taxon>
        <taxon>Ascomycota</taxon>
        <taxon>Pezizomycotina</taxon>
        <taxon>Dothideomycetes</taxon>
        <taxon>Pleosporomycetidae</taxon>
        <taxon>Pleosporales</taxon>
        <taxon>Pleosporineae</taxon>
        <taxon>Pleosporaceae</taxon>
        <taxon>Bipolaris</taxon>
    </lineage>
</organism>
<evidence type="ECO:0000313" key="2">
    <source>
        <dbReference type="EMBL" id="EUN32325.1"/>
    </source>
</evidence>
<feature type="compositionally biased region" description="Polar residues" evidence="1">
    <location>
        <begin position="229"/>
        <end position="247"/>
    </location>
</feature>
<sequence length="405" mass="43920">MTGGHGSGCDMERLWMPLGGLGSEAAISGPGRSESRVLDPSIQRRAGPWPRSQKQGREEEKRRIAGTGTRTGCVCVCVCVCKGPGNGHVMDARKGKKKGAVGWTGTPWLARQGQPWRGLRRRGGGEAGRVVKGCRHVQRWHESRLANRWEIQGCLDRKASRRPREEKPCHGRVMVVDGWLVALPAYYLRERLLRRYTTTWPCTQSRPAKHRDGGGGGRLHRLAAGGSDHANSTGRMQGQAGGNSFTSEQRRGRSEARTAEKTAPKQKPSQVEGRPSSGVMVHALTVGLRPSRTKEPPSPATRVHGLTPGAQTLPWACPLACFKPVHGRRPWARAGTDGPWHPSALCLTGPGSFGHGMGGRSGRGGEDEEASRNRGYEEERGETRKKEAEAAASDVAVAEEQEEEG</sequence>
<proteinExistence type="predicted"/>
<dbReference type="RefSeq" id="XP_014561832.1">
    <property type="nucleotide sequence ID" value="XM_014706346.1"/>
</dbReference>
<protein>
    <submittedName>
        <fullName evidence="2">Uncharacterized protein</fullName>
    </submittedName>
</protein>
<name>W7F2C7_BIPV3</name>
<feature type="compositionally biased region" description="Basic and acidic residues" evidence="1">
    <location>
        <begin position="248"/>
        <end position="263"/>
    </location>
</feature>
<evidence type="ECO:0000256" key="1">
    <source>
        <dbReference type="SAM" id="MobiDB-lite"/>
    </source>
</evidence>
<feature type="region of interest" description="Disordered" evidence="1">
    <location>
        <begin position="25"/>
        <end position="63"/>
    </location>
</feature>
<dbReference type="Proteomes" id="UP000054337">
    <property type="component" value="Unassembled WGS sequence"/>
</dbReference>
<gene>
    <name evidence="2" type="ORF">COCVIDRAFT_11597</name>
</gene>
<keyword evidence="3" id="KW-1185">Reference proteome</keyword>
<reference evidence="2 3" key="1">
    <citation type="journal article" date="2013" name="PLoS Genet.">
        <title>Comparative genome structure, secondary metabolite, and effector coding capacity across Cochliobolus pathogens.</title>
        <authorList>
            <person name="Condon B.J."/>
            <person name="Leng Y."/>
            <person name="Wu D."/>
            <person name="Bushley K.E."/>
            <person name="Ohm R.A."/>
            <person name="Otillar R."/>
            <person name="Martin J."/>
            <person name="Schackwitz W."/>
            <person name="Grimwood J."/>
            <person name="MohdZainudin N."/>
            <person name="Xue C."/>
            <person name="Wang R."/>
            <person name="Manning V.A."/>
            <person name="Dhillon B."/>
            <person name="Tu Z.J."/>
            <person name="Steffenson B.J."/>
            <person name="Salamov A."/>
            <person name="Sun H."/>
            <person name="Lowry S."/>
            <person name="LaButti K."/>
            <person name="Han J."/>
            <person name="Copeland A."/>
            <person name="Lindquist E."/>
            <person name="Barry K."/>
            <person name="Schmutz J."/>
            <person name="Baker S.E."/>
            <person name="Ciuffetti L.M."/>
            <person name="Grigoriev I.V."/>
            <person name="Zhong S."/>
            <person name="Turgeon B.G."/>
        </authorList>
    </citation>
    <scope>NUCLEOTIDE SEQUENCE [LARGE SCALE GENOMIC DNA]</scope>
    <source>
        <strain evidence="2 3">FI3</strain>
    </source>
</reference>
<dbReference type="GeneID" id="26250838"/>
<feature type="compositionally biased region" description="Basic and acidic residues" evidence="1">
    <location>
        <begin position="370"/>
        <end position="389"/>
    </location>
</feature>
<accession>W7F2C7</accession>
<feature type="region of interest" description="Disordered" evidence="1">
    <location>
        <begin position="203"/>
        <end position="307"/>
    </location>
</feature>
<feature type="region of interest" description="Disordered" evidence="1">
    <location>
        <begin position="351"/>
        <end position="405"/>
    </location>
</feature>